<evidence type="ECO:0000256" key="4">
    <source>
        <dbReference type="ARBA" id="ARBA00022679"/>
    </source>
</evidence>
<proteinExistence type="predicted"/>
<evidence type="ECO:0000256" key="8">
    <source>
        <dbReference type="SAM" id="Phobius"/>
    </source>
</evidence>
<feature type="transmembrane region" description="Helical" evidence="8">
    <location>
        <begin position="116"/>
        <end position="133"/>
    </location>
</feature>
<feature type="domain" description="Glycosyltransferase RgtA/B/C/D-like" evidence="9">
    <location>
        <begin position="46"/>
        <end position="174"/>
    </location>
</feature>
<keyword evidence="4" id="KW-0808">Transferase</keyword>
<evidence type="ECO:0000259" key="9">
    <source>
        <dbReference type="Pfam" id="PF13231"/>
    </source>
</evidence>
<dbReference type="GO" id="GO:0008610">
    <property type="term" value="P:lipid biosynthetic process"/>
    <property type="evidence" value="ECO:0007669"/>
    <property type="project" value="UniProtKB-ARBA"/>
</dbReference>
<keyword evidence="2" id="KW-1003">Cell membrane</keyword>
<keyword evidence="5 8" id="KW-0812">Transmembrane</keyword>
<sequence length="176" mass="19709">VGWVIYAQTVPVSDFHQYDLLAQRLADDQGYVDEFGEPTAMYAIGWPFFLSVIYRIFGYSLIVPQLINAMLSVGSVILIYKLSTFVLNSRIALIATALVAFNPAMILYSSTHGTESLFTFQILLIAWLILRFLRHDQSNKHLIMIGILTGLAVLVRPVAICVPIGAFGAFYIFNRD</sequence>
<dbReference type="Pfam" id="PF13231">
    <property type="entry name" value="PMT_2"/>
    <property type="match status" value="1"/>
</dbReference>
<dbReference type="InterPro" id="IPR050297">
    <property type="entry name" value="LipidA_mod_glycosyltrf_83"/>
</dbReference>
<evidence type="ECO:0000313" key="10">
    <source>
        <dbReference type="EMBL" id="SVE26753.1"/>
    </source>
</evidence>
<dbReference type="InterPro" id="IPR038731">
    <property type="entry name" value="RgtA/B/C-like"/>
</dbReference>
<feature type="non-terminal residue" evidence="10">
    <location>
        <position position="1"/>
    </location>
</feature>
<protein>
    <recommendedName>
        <fullName evidence="9">Glycosyltransferase RgtA/B/C/D-like domain-containing protein</fullName>
    </recommendedName>
</protein>
<evidence type="ECO:0000256" key="2">
    <source>
        <dbReference type="ARBA" id="ARBA00022475"/>
    </source>
</evidence>
<evidence type="ECO:0000256" key="3">
    <source>
        <dbReference type="ARBA" id="ARBA00022676"/>
    </source>
</evidence>
<name>A0A383C3W2_9ZZZZ</name>
<dbReference type="PANTHER" id="PTHR33908:SF11">
    <property type="entry name" value="MEMBRANE PROTEIN"/>
    <property type="match status" value="1"/>
</dbReference>
<feature type="transmembrane region" description="Helical" evidence="8">
    <location>
        <begin position="91"/>
        <end position="110"/>
    </location>
</feature>
<organism evidence="10">
    <name type="scientific">marine metagenome</name>
    <dbReference type="NCBI Taxonomy" id="408172"/>
    <lineage>
        <taxon>unclassified sequences</taxon>
        <taxon>metagenomes</taxon>
        <taxon>ecological metagenomes</taxon>
    </lineage>
</organism>
<evidence type="ECO:0000256" key="5">
    <source>
        <dbReference type="ARBA" id="ARBA00022692"/>
    </source>
</evidence>
<accession>A0A383C3W2</accession>
<evidence type="ECO:0000256" key="6">
    <source>
        <dbReference type="ARBA" id="ARBA00022989"/>
    </source>
</evidence>
<keyword evidence="7 8" id="KW-0472">Membrane</keyword>
<feature type="non-terminal residue" evidence="10">
    <location>
        <position position="176"/>
    </location>
</feature>
<dbReference type="GO" id="GO:0005886">
    <property type="term" value="C:plasma membrane"/>
    <property type="evidence" value="ECO:0007669"/>
    <property type="project" value="UniProtKB-SubCell"/>
</dbReference>
<feature type="transmembrane region" description="Helical" evidence="8">
    <location>
        <begin position="56"/>
        <end position="79"/>
    </location>
</feature>
<feature type="transmembrane region" description="Helical" evidence="8">
    <location>
        <begin position="145"/>
        <end position="173"/>
    </location>
</feature>
<dbReference type="AlphaFoldDB" id="A0A383C3W2"/>
<keyword evidence="3" id="KW-0328">Glycosyltransferase</keyword>
<dbReference type="GO" id="GO:0016763">
    <property type="term" value="F:pentosyltransferase activity"/>
    <property type="evidence" value="ECO:0007669"/>
    <property type="project" value="TreeGrafter"/>
</dbReference>
<keyword evidence="6 8" id="KW-1133">Transmembrane helix</keyword>
<comment type="subcellular location">
    <subcellularLocation>
        <location evidence="1">Cell membrane</location>
        <topology evidence="1">Multi-pass membrane protein</topology>
    </subcellularLocation>
</comment>
<evidence type="ECO:0000256" key="1">
    <source>
        <dbReference type="ARBA" id="ARBA00004651"/>
    </source>
</evidence>
<dbReference type="EMBL" id="UINC01205537">
    <property type="protein sequence ID" value="SVE26753.1"/>
    <property type="molecule type" value="Genomic_DNA"/>
</dbReference>
<evidence type="ECO:0000256" key="7">
    <source>
        <dbReference type="ARBA" id="ARBA00023136"/>
    </source>
</evidence>
<dbReference type="PANTHER" id="PTHR33908">
    <property type="entry name" value="MANNOSYLTRANSFERASE YKCB-RELATED"/>
    <property type="match status" value="1"/>
</dbReference>
<reference evidence="10" key="1">
    <citation type="submission" date="2018-05" db="EMBL/GenBank/DDBJ databases">
        <authorList>
            <person name="Lanie J.A."/>
            <person name="Ng W.-L."/>
            <person name="Kazmierczak K.M."/>
            <person name="Andrzejewski T.M."/>
            <person name="Davidsen T.M."/>
            <person name="Wayne K.J."/>
            <person name="Tettelin H."/>
            <person name="Glass J.I."/>
            <person name="Rusch D."/>
            <person name="Podicherti R."/>
            <person name="Tsui H.-C.T."/>
            <person name="Winkler M.E."/>
        </authorList>
    </citation>
    <scope>NUCLEOTIDE SEQUENCE</scope>
</reference>
<gene>
    <name evidence="10" type="ORF">METZ01_LOCUS479607</name>
</gene>